<sequence>MEPIFPADTYPEEFAKVQAFLATASPDNVEHAIRFALLCNVVNDDGAITFGISPPVDVSALFDAGLITGYEDLTLPDGDPNRHNRCYFMNYPFRHGLLLQLAGFPALVDVFIDTILELEGTMTTLPLTPTGTLLTAERERFVVSAVAVWKTYHTHVEAAVPWPADPRCEAYARRARALRRARGIFVHLAWYYIGTGRFADAQSMLGYAIQAVHVAEVMAWKSENEWEDARYKVYGVDMCVAMVHACAEEEYRPFSTTQLYWKVCREWPEVLTPGRALETSPREMAGGAFRRMFPLLRNVLAVSLPQGMAQREDVEKLVGLTWVDGRWHNRLSIFTVGVCNLPLSPNTYANLDRFGLASASARHNRTTRILGSFFQGVFETCSSPVRTQHNYLRGELVLPRHRRSNCLSQSPIAVTVTTNMSSIREGYPELAADFVVLDSFFSHVQASKPKRTKRVLAR</sequence>
<dbReference type="AlphaFoldDB" id="A0AA40EWU2"/>
<dbReference type="Proteomes" id="UP001172155">
    <property type="component" value="Unassembled WGS sequence"/>
</dbReference>
<gene>
    <name evidence="1" type="ORF">B0T18DRAFT_391355</name>
</gene>
<dbReference type="EMBL" id="JAUKUD010000004">
    <property type="protein sequence ID" value="KAK0747012.1"/>
    <property type="molecule type" value="Genomic_DNA"/>
</dbReference>
<organism evidence="1 2">
    <name type="scientific">Schizothecium vesticola</name>
    <dbReference type="NCBI Taxonomy" id="314040"/>
    <lineage>
        <taxon>Eukaryota</taxon>
        <taxon>Fungi</taxon>
        <taxon>Dikarya</taxon>
        <taxon>Ascomycota</taxon>
        <taxon>Pezizomycotina</taxon>
        <taxon>Sordariomycetes</taxon>
        <taxon>Sordariomycetidae</taxon>
        <taxon>Sordariales</taxon>
        <taxon>Schizotheciaceae</taxon>
        <taxon>Schizothecium</taxon>
    </lineage>
</organism>
<protein>
    <submittedName>
        <fullName evidence="1">Uncharacterized protein</fullName>
    </submittedName>
</protein>
<reference evidence="1" key="1">
    <citation type="submission" date="2023-06" db="EMBL/GenBank/DDBJ databases">
        <title>Genome-scale phylogeny and comparative genomics of the fungal order Sordariales.</title>
        <authorList>
            <consortium name="Lawrence Berkeley National Laboratory"/>
            <person name="Hensen N."/>
            <person name="Bonometti L."/>
            <person name="Westerberg I."/>
            <person name="Brannstrom I.O."/>
            <person name="Guillou S."/>
            <person name="Cros-Aarteil S."/>
            <person name="Calhoun S."/>
            <person name="Haridas S."/>
            <person name="Kuo A."/>
            <person name="Mondo S."/>
            <person name="Pangilinan J."/>
            <person name="Riley R."/>
            <person name="LaButti K."/>
            <person name="Andreopoulos B."/>
            <person name="Lipzen A."/>
            <person name="Chen C."/>
            <person name="Yanf M."/>
            <person name="Daum C."/>
            <person name="Ng V."/>
            <person name="Clum A."/>
            <person name="Steindorff A."/>
            <person name="Ohm R."/>
            <person name="Martin F."/>
            <person name="Silar P."/>
            <person name="Natvig D."/>
            <person name="Lalanne C."/>
            <person name="Gautier V."/>
            <person name="Ament-velasquez S.L."/>
            <person name="Kruys A."/>
            <person name="Hutchinson M.I."/>
            <person name="Powell A.J."/>
            <person name="Barry K."/>
            <person name="Miller A.N."/>
            <person name="Grigoriev I.V."/>
            <person name="Debuchy R."/>
            <person name="Gladieux P."/>
            <person name="Thoren M.H."/>
            <person name="Johannesson H."/>
        </authorList>
    </citation>
    <scope>NUCLEOTIDE SEQUENCE</scope>
    <source>
        <strain evidence="1">SMH3187-1</strain>
    </source>
</reference>
<evidence type="ECO:0000313" key="2">
    <source>
        <dbReference type="Proteomes" id="UP001172155"/>
    </source>
</evidence>
<keyword evidence="2" id="KW-1185">Reference proteome</keyword>
<proteinExistence type="predicted"/>
<name>A0AA40EWU2_9PEZI</name>
<evidence type="ECO:0000313" key="1">
    <source>
        <dbReference type="EMBL" id="KAK0747012.1"/>
    </source>
</evidence>
<accession>A0AA40EWU2</accession>
<comment type="caution">
    <text evidence="1">The sequence shown here is derived from an EMBL/GenBank/DDBJ whole genome shotgun (WGS) entry which is preliminary data.</text>
</comment>